<keyword evidence="2" id="KW-0040">ANK repeat</keyword>
<dbReference type="PROSITE" id="PS50012">
    <property type="entry name" value="RCC1_3"/>
    <property type="match status" value="2"/>
</dbReference>
<dbReference type="CDD" id="cd18500">
    <property type="entry name" value="BACK_IBtk"/>
    <property type="match status" value="1"/>
</dbReference>
<dbReference type="PANTHER" id="PTHR22872:SF2">
    <property type="entry name" value="INHIBITOR OF BRUTON TYROSINE KINASE"/>
    <property type="match status" value="1"/>
</dbReference>
<dbReference type="VEuPathDB" id="VectorBase:AFAF008512"/>
<evidence type="ECO:0000259" key="5">
    <source>
        <dbReference type="PROSITE" id="PS50097"/>
    </source>
</evidence>
<feature type="region of interest" description="Disordered" evidence="4">
    <location>
        <begin position="1074"/>
        <end position="1096"/>
    </location>
</feature>
<dbReference type="SMART" id="SM00248">
    <property type="entry name" value="ANK"/>
    <property type="match status" value="2"/>
</dbReference>
<dbReference type="SUPFAM" id="SSF50985">
    <property type="entry name" value="RCC1/BLIP-II"/>
    <property type="match status" value="1"/>
</dbReference>
<dbReference type="EMBL" id="AXCN02000654">
    <property type="status" value="NOT_ANNOTATED_CDS"/>
    <property type="molecule type" value="Genomic_DNA"/>
</dbReference>
<dbReference type="InterPro" id="IPR000210">
    <property type="entry name" value="BTB/POZ_dom"/>
</dbReference>
<dbReference type="Gene3D" id="3.30.710.10">
    <property type="entry name" value="Potassium Channel Kv1.1, Chain A"/>
    <property type="match status" value="2"/>
</dbReference>
<feature type="domain" description="BTB" evidence="5">
    <location>
        <begin position="599"/>
        <end position="668"/>
    </location>
</feature>
<feature type="region of interest" description="Disordered" evidence="4">
    <location>
        <begin position="1117"/>
        <end position="1139"/>
    </location>
</feature>
<protein>
    <recommendedName>
        <fullName evidence="5">BTB domain-containing protein</fullName>
    </recommendedName>
</protein>
<accession>A0A182QEH7</accession>
<dbReference type="SMART" id="SM00225">
    <property type="entry name" value="BTB"/>
    <property type="match status" value="2"/>
</dbReference>
<dbReference type="InterPro" id="IPR036770">
    <property type="entry name" value="Ankyrin_rpt-contain_sf"/>
</dbReference>
<evidence type="ECO:0000256" key="1">
    <source>
        <dbReference type="ARBA" id="ARBA00022737"/>
    </source>
</evidence>
<dbReference type="PANTHER" id="PTHR22872">
    <property type="entry name" value="BTK-BINDING PROTEIN-RELATED"/>
    <property type="match status" value="1"/>
</dbReference>
<feature type="repeat" description="RCC1" evidence="3">
    <location>
        <begin position="227"/>
        <end position="280"/>
    </location>
</feature>
<dbReference type="PROSITE" id="PS50097">
    <property type="entry name" value="BTB"/>
    <property type="match status" value="2"/>
</dbReference>
<dbReference type="InterPro" id="IPR002110">
    <property type="entry name" value="Ankyrin_rpt"/>
</dbReference>
<dbReference type="InterPro" id="IPR009091">
    <property type="entry name" value="RCC1/BLIP-II"/>
</dbReference>
<dbReference type="EnsemblMetazoa" id="AFAF008512-RA">
    <property type="protein sequence ID" value="AFAF008512-PA"/>
    <property type="gene ID" value="AFAF008512"/>
</dbReference>
<evidence type="ECO:0000313" key="7">
    <source>
        <dbReference type="Proteomes" id="UP000075886"/>
    </source>
</evidence>
<dbReference type="InterPro" id="IPR011333">
    <property type="entry name" value="SKP1/BTB/POZ_sf"/>
</dbReference>
<feature type="domain" description="BTB" evidence="5">
    <location>
        <begin position="738"/>
        <end position="805"/>
    </location>
</feature>
<dbReference type="PROSITE" id="PS50088">
    <property type="entry name" value="ANK_REPEAT"/>
    <property type="match status" value="2"/>
</dbReference>
<keyword evidence="1" id="KW-0677">Repeat</keyword>
<dbReference type="InterPro" id="IPR000408">
    <property type="entry name" value="Reg_chr_condens"/>
</dbReference>
<evidence type="ECO:0000256" key="4">
    <source>
        <dbReference type="SAM" id="MobiDB-lite"/>
    </source>
</evidence>
<dbReference type="InterPro" id="IPR051625">
    <property type="entry name" value="Signaling_Regulatory_Domain"/>
</dbReference>
<feature type="compositionally biased region" description="Polar residues" evidence="4">
    <location>
        <begin position="1074"/>
        <end position="1084"/>
    </location>
</feature>
<feature type="compositionally biased region" description="Low complexity" evidence="4">
    <location>
        <begin position="1158"/>
        <end position="1177"/>
    </location>
</feature>
<dbReference type="Pfam" id="PF12796">
    <property type="entry name" value="Ank_2"/>
    <property type="match status" value="1"/>
</dbReference>
<name>A0A182QEH7_9DIPT</name>
<feature type="repeat" description="ANK" evidence="2">
    <location>
        <begin position="80"/>
        <end position="112"/>
    </location>
</feature>
<dbReference type="SUPFAM" id="SSF54695">
    <property type="entry name" value="POZ domain"/>
    <property type="match status" value="2"/>
</dbReference>
<evidence type="ECO:0000313" key="6">
    <source>
        <dbReference type="EnsemblMetazoa" id="AFAF008512-PA"/>
    </source>
</evidence>
<sequence length="1304" mass="147814">MRFVVNSYAKNDQSTSRFFIPAFSMFTISNYDYECTKKCRLVRHGNAITAALTKRAVSDELLAAYIAKTCCNFAHVLDEYGRSALHMAASVGRSAIVEWLINHGASLSQKDHESGHTALHRAMYYGCVGAAVVLVRHGAALDAPDEDFVNPMQLCSNVSEQRSPATRYALGSELMIWGQNKNYNLGIGNAQDKGNPESMEFFRKTKTTIRKLEISSYHSVFLTHKLSEVYVAGHGVGGRLGLGLEDTIAYPMKAPVPLKEEERPVDVAAAKNHTIVLTDQNHIYTCGENKHCQLGIKPPPANTLTFKEITGHSALSNRKINRVIARDYHSIAVLDADIYVWGLNGGQFGLKRDSRSDLIVLPKPIPLIPEGAMLYDDGNAVKRDTTIKLVESSNAAIVVYTVKKFLHIFNGFKVKTYKKPLMEEIECLSVMGGELQTEQDDVVKRAGDLRVLVFTASRNIYIWYDDCQQFIRCVFAQSRNLEVEKIRWCSPNKTLVLLLGNLYEGIITNKLPHAAEPQFRDFKETYTRKELCETLQSQIELRRVRNLCNVVDFACDTDGENYAALVENTRRCFGVPELVESNYDYGTLLQEASEMDGVHDVVLYVEGEPFASHRFILYHRSDTLRQLLQQHPTQRDFELKEYGFANVTAGAFRLVMRYIYTNQVVAQADVERMIRKPATAQSGGGVQPNELSAMCRKLKQQFDLLQLSALSLSVKSLLHDPPIEPFPTMRYDSYQELYDLTIELQDDKKMRAHKCVLVARLDYFNMMFAHSWTEKRKTADLKTVPREYMDVIVPFLYDNDYGRVRRQRYSENFLLSMIIICDQFLIEELKTIFETIVGQRVHLRNVCEMLDFAYQYNCELLKNMCMQYVSVNFARLLEYRLLEGLDPIMLAQIDQHYKDFFRLADYRTITPFADAVGDEELGQFVSDFRIDLEAKPSMTTPDRPGKLTPKGKPVNTPTLSKLQREKRNYEKEAMAYLERLVLEEAAAVKERKISASKTAAMAVSPIGKELKTPERFTVDELNDSTITNKSWQTITADAKRKAALVAAVRANELMKEEAKLPVNENFSNLRTVLERSPTSPQLQPLRSPDEGYESASNVSRGAATVNLCDIAMQDGRLSQKQRKRLNSEKSKLAKSISQEEAAIPAPVVPVNPWKNVPAVEPVSPGGPTTPDTTAPNGRSKQRQSSTNEHPDVDAGIAPTDNDPNSMIVIMKQQQRQRLLSTRTSTVGTEGKDFVKILADERRQKRYYEKIKSKSLVQTQIEERAIEELRAFYNVDQVFDESITIERCQPPLLENGPNFAVWQYQ</sequence>
<dbReference type="Proteomes" id="UP000075886">
    <property type="component" value="Unassembled WGS sequence"/>
</dbReference>
<dbReference type="SUPFAM" id="SSF48403">
    <property type="entry name" value="Ankyrin repeat"/>
    <property type="match status" value="1"/>
</dbReference>
<evidence type="ECO:0000256" key="3">
    <source>
        <dbReference type="PROSITE-ProRule" id="PRU00235"/>
    </source>
</evidence>
<dbReference type="STRING" id="69004.A0A182QEH7"/>
<feature type="region of interest" description="Disordered" evidence="4">
    <location>
        <begin position="935"/>
        <end position="957"/>
    </location>
</feature>
<dbReference type="Pfam" id="PF00651">
    <property type="entry name" value="BTB"/>
    <property type="match status" value="2"/>
</dbReference>
<proteinExistence type="predicted"/>
<organism evidence="6 7">
    <name type="scientific">Anopheles farauti</name>
    <dbReference type="NCBI Taxonomy" id="69004"/>
    <lineage>
        <taxon>Eukaryota</taxon>
        <taxon>Metazoa</taxon>
        <taxon>Ecdysozoa</taxon>
        <taxon>Arthropoda</taxon>
        <taxon>Hexapoda</taxon>
        <taxon>Insecta</taxon>
        <taxon>Pterygota</taxon>
        <taxon>Neoptera</taxon>
        <taxon>Endopterygota</taxon>
        <taxon>Diptera</taxon>
        <taxon>Nematocera</taxon>
        <taxon>Culicoidea</taxon>
        <taxon>Culicidae</taxon>
        <taxon>Anophelinae</taxon>
        <taxon>Anopheles</taxon>
    </lineage>
</organism>
<feature type="repeat" description="ANK" evidence="2">
    <location>
        <begin position="114"/>
        <end position="146"/>
    </location>
</feature>
<dbReference type="Gene3D" id="1.25.40.20">
    <property type="entry name" value="Ankyrin repeat-containing domain"/>
    <property type="match status" value="1"/>
</dbReference>
<reference evidence="7" key="1">
    <citation type="submission" date="2014-01" db="EMBL/GenBank/DDBJ databases">
        <title>The Genome Sequence of Anopheles farauti FAR1 (V2).</title>
        <authorList>
            <consortium name="The Broad Institute Genomics Platform"/>
            <person name="Neafsey D.E."/>
            <person name="Besansky N."/>
            <person name="Howell P."/>
            <person name="Walton C."/>
            <person name="Young S.K."/>
            <person name="Zeng Q."/>
            <person name="Gargeya S."/>
            <person name="Fitzgerald M."/>
            <person name="Haas B."/>
            <person name="Abouelleil A."/>
            <person name="Allen A.W."/>
            <person name="Alvarado L."/>
            <person name="Arachchi H.M."/>
            <person name="Berlin A.M."/>
            <person name="Chapman S.B."/>
            <person name="Gainer-Dewar J."/>
            <person name="Goldberg J."/>
            <person name="Griggs A."/>
            <person name="Gujja S."/>
            <person name="Hansen M."/>
            <person name="Howarth C."/>
            <person name="Imamovic A."/>
            <person name="Ireland A."/>
            <person name="Larimer J."/>
            <person name="McCowan C."/>
            <person name="Murphy C."/>
            <person name="Pearson M."/>
            <person name="Poon T.W."/>
            <person name="Priest M."/>
            <person name="Roberts A."/>
            <person name="Saif S."/>
            <person name="Shea T."/>
            <person name="Sisk P."/>
            <person name="Sykes S."/>
            <person name="Wortman J."/>
            <person name="Nusbaum C."/>
            <person name="Birren B."/>
        </authorList>
    </citation>
    <scope>NUCLEOTIDE SEQUENCE [LARGE SCALE GENOMIC DNA]</scope>
    <source>
        <strain evidence="7">FAR1</strain>
    </source>
</reference>
<feature type="repeat" description="RCC1" evidence="3">
    <location>
        <begin position="172"/>
        <end position="225"/>
    </location>
</feature>
<feature type="region of interest" description="Disordered" evidence="4">
    <location>
        <begin position="1158"/>
        <end position="1203"/>
    </location>
</feature>
<dbReference type="Gene3D" id="2.130.10.30">
    <property type="entry name" value="Regulator of chromosome condensation 1/beta-lactamase-inhibitor protein II"/>
    <property type="match status" value="1"/>
</dbReference>
<keyword evidence="7" id="KW-1185">Reference proteome</keyword>
<dbReference type="PROSITE" id="PS50297">
    <property type="entry name" value="ANK_REP_REGION"/>
    <property type="match status" value="2"/>
</dbReference>
<evidence type="ECO:0000256" key="2">
    <source>
        <dbReference type="PROSITE-ProRule" id="PRU00023"/>
    </source>
</evidence>
<reference evidence="6" key="2">
    <citation type="submission" date="2020-05" db="UniProtKB">
        <authorList>
            <consortium name="EnsemblMetazoa"/>
        </authorList>
    </citation>
    <scope>IDENTIFICATION</scope>
    <source>
        <strain evidence="6">FAR1</strain>
    </source>
</reference>